<name>A0A2M9G281_9PROT</name>
<gene>
    <name evidence="1" type="ORF">CVT23_08610</name>
</gene>
<organism evidence="1 2">
    <name type="scientific">Minwuia thermotolerans</name>
    <dbReference type="NCBI Taxonomy" id="2056226"/>
    <lineage>
        <taxon>Bacteria</taxon>
        <taxon>Pseudomonadati</taxon>
        <taxon>Pseudomonadota</taxon>
        <taxon>Alphaproteobacteria</taxon>
        <taxon>Minwuiales</taxon>
        <taxon>Minwuiaceae</taxon>
        <taxon>Minwuia</taxon>
    </lineage>
</organism>
<sequence>MELIRSDEVVAINEVIVEARDGVARLRAAADGLDTDRARRVLAEADRIDALAENLADVVRSKDDFPHAPHDETVMIEQAIARLQALFVDDGEEVLKEVAGRVDENLRDTVARVRHQVGDTAALKAMDDLRIRI</sequence>
<accession>A0A2M9G281</accession>
<keyword evidence="2" id="KW-1185">Reference proteome</keyword>
<dbReference type="EMBL" id="PHIG01000031">
    <property type="protein sequence ID" value="PJK29829.1"/>
    <property type="molecule type" value="Genomic_DNA"/>
</dbReference>
<dbReference type="RefSeq" id="WP_109793106.1">
    <property type="nucleotide sequence ID" value="NZ_PHIG01000031.1"/>
</dbReference>
<comment type="caution">
    <text evidence="1">The sequence shown here is derived from an EMBL/GenBank/DDBJ whole genome shotgun (WGS) entry which is preliminary data.</text>
</comment>
<evidence type="ECO:0000313" key="1">
    <source>
        <dbReference type="EMBL" id="PJK29829.1"/>
    </source>
</evidence>
<reference evidence="1 2" key="1">
    <citation type="submission" date="2017-11" db="EMBL/GenBank/DDBJ databases">
        <title>Draft genome sequence of Rhizobiales bacterium SY3-13.</title>
        <authorList>
            <person name="Sun C."/>
        </authorList>
    </citation>
    <scope>NUCLEOTIDE SEQUENCE [LARGE SCALE GENOMIC DNA]</scope>
    <source>
        <strain evidence="1 2">SY3-13</strain>
    </source>
</reference>
<protein>
    <submittedName>
        <fullName evidence="1">Uncharacterized protein</fullName>
    </submittedName>
</protein>
<evidence type="ECO:0000313" key="2">
    <source>
        <dbReference type="Proteomes" id="UP000229498"/>
    </source>
</evidence>
<dbReference type="AlphaFoldDB" id="A0A2M9G281"/>
<dbReference type="Proteomes" id="UP000229498">
    <property type="component" value="Unassembled WGS sequence"/>
</dbReference>
<proteinExistence type="predicted"/>